<dbReference type="InterPro" id="IPR005517">
    <property type="entry name" value="Transl_elong_EFG/EF2_IV"/>
</dbReference>
<dbReference type="SMART" id="SM00838">
    <property type="entry name" value="EFG_C"/>
    <property type="match status" value="1"/>
</dbReference>
<dbReference type="PANTHER" id="PTHR43261">
    <property type="entry name" value="TRANSLATION ELONGATION FACTOR G-RELATED"/>
    <property type="match status" value="1"/>
</dbReference>
<dbReference type="OrthoDB" id="9801591at2"/>
<dbReference type="InterPro" id="IPR035647">
    <property type="entry name" value="EFG_III/V"/>
</dbReference>
<dbReference type="STRING" id="1423804.FD14_GL003099"/>
<dbReference type="SMART" id="SM00889">
    <property type="entry name" value="EFG_IV"/>
    <property type="match status" value="1"/>
</dbReference>
<keyword evidence="4" id="KW-0046">Antibiotic resistance</keyword>
<dbReference type="GO" id="GO:0032790">
    <property type="term" value="P:ribosome disassembly"/>
    <property type="evidence" value="ECO:0007669"/>
    <property type="project" value="TreeGrafter"/>
</dbReference>
<dbReference type="Pfam" id="PF00679">
    <property type="entry name" value="EFG_C"/>
    <property type="match status" value="1"/>
</dbReference>
<dbReference type="Gene3D" id="2.40.30.10">
    <property type="entry name" value="Translation factors"/>
    <property type="match status" value="1"/>
</dbReference>
<protein>
    <submittedName>
        <fullName evidence="6">Translation elongation factor (GTPase)</fullName>
    </submittedName>
</protein>
<keyword evidence="1" id="KW-0547">Nucleotide-binding</keyword>
<evidence type="ECO:0000256" key="1">
    <source>
        <dbReference type="ARBA" id="ARBA00022741"/>
    </source>
</evidence>
<dbReference type="InterPro" id="IPR035650">
    <property type="entry name" value="Tet_C"/>
</dbReference>
<evidence type="ECO:0000256" key="3">
    <source>
        <dbReference type="ARBA" id="ARBA00023134"/>
    </source>
</evidence>
<dbReference type="Gene3D" id="3.40.50.300">
    <property type="entry name" value="P-loop containing nucleotide triphosphate hydrolases"/>
    <property type="match status" value="1"/>
</dbReference>
<evidence type="ECO:0000313" key="6">
    <source>
        <dbReference type="EMBL" id="KRN26958.1"/>
    </source>
</evidence>
<name>A0A0R2FFG3_9LACO</name>
<dbReference type="PATRIC" id="fig|1423804.4.peg.3333"/>
<organism evidence="6 7">
    <name type="scientific">Secundilactobacillus similis DSM 23365 = JCM 2765</name>
    <dbReference type="NCBI Taxonomy" id="1423804"/>
    <lineage>
        <taxon>Bacteria</taxon>
        <taxon>Bacillati</taxon>
        <taxon>Bacillota</taxon>
        <taxon>Bacilli</taxon>
        <taxon>Lactobacillales</taxon>
        <taxon>Lactobacillaceae</taxon>
        <taxon>Secundilactobacillus</taxon>
    </lineage>
</organism>
<dbReference type="Gene3D" id="3.30.230.10">
    <property type="match status" value="1"/>
</dbReference>
<dbReference type="GO" id="GO:0005525">
    <property type="term" value="F:GTP binding"/>
    <property type="evidence" value="ECO:0007669"/>
    <property type="project" value="UniProtKB-KW"/>
</dbReference>
<dbReference type="GO" id="GO:0003924">
    <property type="term" value="F:GTPase activity"/>
    <property type="evidence" value="ECO:0007669"/>
    <property type="project" value="InterPro"/>
</dbReference>
<evidence type="ECO:0000256" key="2">
    <source>
        <dbReference type="ARBA" id="ARBA00022917"/>
    </source>
</evidence>
<evidence type="ECO:0000313" key="7">
    <source>
        <dbReference type="Proteomes" id="UP000051442"/>
    </source>
</evidence>
<sequence>MTDIITGIVAHVDAGKTTLSEALLYRAGTVRELGRVDKGDAFLDSDDLEKQRGITIFSHQAQLKYQDLNLTLLDTPGHVDFASQTEQVLSVLDYAILVVSATDGVQGYTRTLWRLLARYNVPTVIFVNKMDAVGADRDAILSQLQAELSDGCVAFDAPKMTSVSTELPEGTDEEIALHDDQLLDSFLETGELADDSVRDLIQQRAIFPCYFGAALKLDGVDNFLAGLAKWTRETPVTEAFGARVFKISHDEKGERLTWLRMLGGSLKPKAVILDDQKVNQLRTYNGTKYTVQPEVTSGICVIPALTDTYPGQGLGNVDDALAPAMQPVLTYTLDPKAHDIHDCLAALQQLADEDPQLHVAWSSQLQELRVQLMGTVQLEILQQLLADRFQLDVGFDAGSILYRETITEAVEGVGHFEPLRHYAEVHLLMQPAPRGSGLTFAADCSLEVLGRNWQHQVLTNLRAKEQLGVLTGSPITDMKITLVGGRASIVHSVGGDFREATWRAVRQGLMTLRERGGCQLLEPWYQFRLVVAQEQVGRAMTDIQRMNGTFETPETDATTGLTTLTGTAPVATMQGYSQTVNAYTHGKGQLECLVAGYQPAHDAEAVVADQGYDPVGDVPNTPDSVFCAHGAGYPVRWDRLPEMAHYPYVFTAAELAAMN</sequence>
<dbReference type="CDD" id="cd04168">
    <property type="entry name" value="TetM_like"/>
    <property type="match status" value="1"/>
</dbReference>
<evidence type="ECO:0000256" key="4">
    <source>
        <dbReference type="ARBA" id="ARBA00023251"/>
    </source>
</evidence>
<dbReference type="EMBL" id="AYZM01000003">
    <property type="protein sequence ID" value="KRN26958.1"/>
    <property type="molecule type" value="Genomic_DNA"/>
</dbReference>
<dbReference type="InterPro" id="IPR020568">
    <property type="entry name" value="Ribosomal_Su5_D2-typ_SF"/>
</dbReference>
<dbReference type="SUPFAM" id="SSF50447">
    <property type="entry name" value="Translation proteins"/>
    <property type="match status" value="1"/>
</dbReference>
<dbReference type="PRINTS" id="PR00315">
    <property type="entry name" value="ELONGATNFCT"/>
</dbReference>
<dbReference type="Pfam" id="PF03764">
    <property type="entry name" value="EFG_IV"/>
    <property type="match status" value="1"/>
</dbReference>
<dbReference type="CDD" id="cd03711">
    <property type="entry name" value="Tet_C"/>
    <property type="match status" value="1"/>
</dbReference>
<keyword evidence="2" id="KW-0648">Protein biosynthesis</keyword>
<dbReference type="InterPro" id="IPR000795">
    <property type="entry name" value="T_Tr_GTP-bd_dom"/>
</dbReference>
<dbReference type="SUPFAM" id="SSF52540">
    <property type="entry name" value="P-loop containing nucleoside triphosphate hydrolases"/>
    <property type="match status" value="1"/>
</dbReference>
<dbReference type="GO" id="GO:0046677">
    <property type="term" value="P:response to antibiotic"/>
    <property type="evidence" value="ECO:0007669"/>
    <property type="project" value="UniProtKB-KW"/>
</dbReference>
<dbReference type="InterPro" id="IPR041095">
    <property type="entry name" value="EFG_II"/>
</dbReference>
<evidence type="ECO:0000259" key="5">
    <source>
        <dbReference type="PROSITE" id="PS51722"/>
    </source>
</evidence>
<dbReference type="RefSeq" id="WP_054735143.1">
    <property type="nucleotide sequence ID" value="NZ_AYZM01000003.1"/>
</dbReference>
<dbReference type="PRINTS" id="PR01037">
    <property type="entry name" value="TCRTETOQM"/>
</dbReference>
<keyword evidence="3" id="KW-0342">GTP-binding</keyword>
<gene>
    <name evidence="6" type="ORF">FD14_GL003099</name>
</gene>
<dbReference type="SUPFAM" id="SSF54211">
    <property type="entry name" value="Ribosomal protein S5 domain 2-like"/>
    <property type="match status" value="1"/>
</dbReference>
<dbReference type="GO" id="GO:0003746">
    <property type="term" value="F:translation elongation factor activity"/>
    <property type="evidence" value="ECO:0007669"/>
    <property type="project" value="UniProtKB-KW"/>
</dbReference>
<dbReference type="Pfam" id="PF14492">
    <property type="entry name" value="EFG_III"/>
    <property type="match status" value="1"/>
</dbReference>
<feature type="domain" description="Tr-type G" evidence="5">
    <location>
        <begin position="1"/>
        <end position="236"/>
    </location>
</feature>
<dbReference type="Proteomes" id="UP000051442">
    <property type="component" value="Unassembled WGS sequence"/>
</dbReference>
<dbReference type="Gene3D" id="3.30.70.870">
    <property type="entry name" value="Elongation Factor G (Translational Gtpase), domain 3"/>
    <property type="match status" value="1"/>
</dbReference>
<comment type="caution">
    <text evidence="6">The sequence shown here is derived from an EMBL/GenBank/DDBJ whole genome shotgun (WGS) entry which is preliminary data.</text>
</comment>
<dbReference type="AlphaFoldDB" id="A0A0R2FFG3"/>
<dbReference type="InterPro" id="IPR027417">
    <property type="entry name" value="P-loop_NTPase"/>
</dbReference>
<dbReference type="InterPro" id="IPR000640">
    <property type="entry name" value="EFG_V-like"/>
</dbReference>
<proteinExistence type="predicted"/>
<dbReference type="PROSITE" id="PS51722">
    <property type="entry name" value="G_TR_2"/>
    <property type="match status" value="1"/>
</dbReference>
<dbReference type="Pfam" id="PF00009">
    <property type="entry name" value="GTP_EFTU"/>
    <property type="match status" value="1"/>
</dbReference>
<dbReference type="NCBIfam" id="TIGR00231">
    <property type="entry name" value="small_GTP"/>
    <property type="match status" value="1"/>
</dbReference>
<dbReference type="Gene3D" id="3.30.70.240">
    <property type="match status" value="1"/>
</dbReference>
<dbReference type="InterPro" id="IPR014721">
    <property type="entry name" value="Ribsml_uS5_D2-typ_fold_subgr"/>
</dbReference>
<keyword evidence="7" id="KW-1185">Reference proteome</keyword>
<dbReference type="PANTHER" id="PTHR43261:SF1">
    <property type="entry name" value="RIBOSOME-RELEASING FACTOR 2, MITOCHONDRIAL"/>
    <property type="match status" value="1"/>
</dbReference>
<accession>A0A0R2FFG3</accession>
<keyword evidence="6" id="KW-0251">Elongation factor</keyword>
<dbReference type="SUPFAM" id="SSF54980">
    <property type="entry name" value="EF-G C-terminal domain-like"/>
    <property type="match status" value="2"/>
</dbReference>
<reference evidence="6 7" key="1">
    <citation type="journal article" date="2015" name="Genome Announc.">
        <title>Expanding the biotechnology potential of lactobacilli through comparative genomics of 213 strains and associated genera.</title>
        <authorList>
            <person name="Sun Z."/>
            <person name="Harris H.M."/>
            <person name="McCann A."/>
            <person name="Guo C."/>
            <person name="Argimon S."/>
            <person name="Zhang W."/>
            <person name="Yang X."/>
            <person name="Jeffery I.B."/>
            <person name="Cooney J.C."/>
            <person name="Kagawa T.F."/>
            <person name="Liu W."/>
            <person name="Song Y."/>
            <person name="Salvetti E."/>
            <person name="Wrobel A."/>
            <person name="Rasinkangas P."/>
            <person name="Parkhill J."/>
            <person name="Rea M.C."/>
            <person name="O'Sullivan O."/>
            <person name="Ritari J."/>
            <person name="Douillard F.P."/>
            <person name="Paul Ross R."/>
            <person name="Yang R."/>
            <person name="Briner A.E."/>
            <person name="Felis G.E."/>
            <person name="de Vos W.M."/>
            <person name="Barrangou R."/>
            <person name="Klaenhammer T.R."/>
            <person name="Caufield P.W."/>
            <person name="Cui Y."/>
            <person name="Zhang H."/>
            <person name="O'Toole P.W."/>
        </authorList>
    </citation>
    <scope>NUCLEOTIDE SEQUENCE [LARGE SCALE GENOMIC DNA]</scope>
    <source>
        <strain evidence="6 7">DSM 23365</strain>
    </source>
</reference>
<dbReference type="InterPro" id="IPR005225">
    <property type="entry name" value="Small_GTP-bd"/>
</dbReference>
<dbReference type="InterPro" id="IPR009000">
    <property type="entry name" value="Transl_B-barrel_sf"/>
</dbReference>